<dbReference type="HOGENOM" id="CLU_1949744_0_0_1"/>
<dbReference type="AlphaFoldDB" id="L8FSV8"/>
<evidence type="ECO:0000313" key="2">
    <source>
        <dbReference type="Proteomes" id="UP000011064"/>
    </source>
</evidence>
<dbReference type="VEuPathDB" id="FungiDB:GMDG_08923"/>
<reference evidence="2" key="1">
    <citation type="submission" date="2010-09" db="EMBL/GenBank/DDBJ databases">
        <title>The genome sequence of Geomyces destructans 20631-21.</title>
        <authorList>
            <consortium name="The Broad Institute Genome Sequencing Platform"/>
            <person name="Cuomo C.A."/>
            <person name="Blehert D.S."/>
            <person name="Lorch J.M."/>
            <person name="Young S.K."/>
            <person name="Zeng Q."/>
            <person name="Gargeya S."/>
            <person name="Fitzgerald M."/>
            <person name="Haas B."/>
            <person name="Abouelleil A."/>
            <person name="Alvarado L."/>
            <person name="Arachchi H.M."/>
            <person name="Berlin A."/>
            <person name="Brown A."/>
            <person name="Chapman S.B."/>
            <person name="Chen Z."/>
            <person name="Dunbar C."/>
            <person name="Freedman E."/>
            <person name="Gearin G."/>
            <person name="Gellesch M."/>
            <person name="Goldberg J."/>
            <person name="Griggs A."/>
            <person name="Gujja S."/>
            <person name="Heiman D."/>
            <person name="Howarth C."/>
            <person name="Larson L."/>
            <person name="Lui A."/>
            <person name="MacDonald P.J.P."/>
            <person name="Montmayeur A."/>
            <person name="Murphy C."/>
            <person name="Neiman D."/>
            <person name="Pearson M."/>
            <person name="Priest M."/>
            <person name="Roberts A."/>
            <person name="Saif S."/>
            <person name="Shea T."/>
            <person name="Shenoy N."/>
            <person name="Sisk P."/>
            <person name="Stolte C."/>
            <person name="Sykes S."/>
            <person name="Wortman J."/>
            <person name="Nusbaum C."/>
            <person name="Birren B."/>
        </authorList>
    </citation>
    <scope>NUCLEOTIDE SEQUENCE [LARGE SCALE GENOMIC DNA]</scope>
    <source>
        <strain evidence="2">ATCC MYA-4855 / 20631-21</strain>
    </source>
</reference>
<name>L8FSV8_PSED2</name>
<dbReference type="EMBL" id="GL574697">
    <property type="protein sequence ID" value="ELR03629.1"/>
    <property type="molecule type" value="Genomic_DNA"/>
</dbReference>
<accession>L8FSV8</accession>
<dbReference type="InParanoid" id="L8FSV8"/>
<organism evidence="1 2">
    <name type="scientific">Pseudogymnoascus destructans (strain ATCC MYA-4855 / 20631-21)</name>
    <name type="common">Bat white-nose syndrome fungus</name>
    <name type="synonym">Geomyces destructans</name>
    <dbReference type="NCBI Taxonomy" id="658429"/>
    <lineage>
        <taxon>Eukaryota</taxon>
        <taxon>Fungi</taxon>
        <taxon>Dikarya</taxon>
        <taxon>Ascomycota</taxon>
        <taxon>Pezizomycotina</taxon>
        <taxon>Leotiomycetes</taxon>
        <taxon>Thelebolales</taxon>
        <taxon>Thelebolaceae</taxon>
        <taxon>Pseudogymnoascus</taxon>
    </lineage>
</organism>
<evidence type="ECO:0000313" key="1">
    <source>
        <dbReference type="EMBL" id="ELR03629.1"/>
    </source>
</evidence>
<dbReference type="Proteomes" id="UP000011064">
    <property type="component" value="Unassembled WGS sequence"/>
</dbReference>
<gene>
    <name evidence="1" type="ORF">GMDG_08923</name>
</gene>
<protein>
    <submittedName>
        <fullName evidence="1">Uncharacterized protein</fullName>
    </submittedName>
</protein>
<sequence length="129" mass="13954">MRQTRGTLIFAIEGRDKSGRLGTFDVVVARKQFLWVRGSSDDLEKDGRVLAREELAKDVLDQEVRDGLSNAHEVIAVGAASQEGNPAEEKARAGRRAARTADIVSAAIGTEVPGFDSEPWPVSRAVSHV</sequence>
<proteinExistence type="predicted"/>
<keyword evidence="2" id="KW-1185">Reference proteome</keyword>